<accession>A0ABR7NDP5</accession>
<organism evidence="1 2">
    <name type="scientific">Jingyaoa shaoxingensis</name>
    <dbReference type="NCBI Taxonomy" id="2763671"/>
    <lineage>
        <taxon>Bacteria</taxon>
        <taxon>Bacillati</taxon>
        <taxon>Bacillota</taxon>
        <taxon>Clostridia</taxon>
        <taxon>Lachnospirales</taxon>
        <taxon>Lachnospiraceae</taxon>
        <taxon>Jingyaoa</taxon>
    </lineage>
</organism>
<gene>
    <name evidence="1" type="ORF">H8716_15950</name>
</gene>
<keyword evidence="2" id="KW-1185">Reference proteome</keyword>
<proteinExistence type="predicted"/>
<dbReference type="EMBL" id="JACRSZ010000024">
    <property type="protein sequence ID" value="MBC8574536.1"/>
    <property type="molecule type" value="Genomic_DNA"/>
</dbReference>
<dbReference type="RefSeq" id="WP_249309993.1">
    <property type="nucleotide sequence ID" value="NZ_JACRSZ010000024.1"/>
</dbReference>
<reference evidence="1 2" key="1">
    <citation type="submission" date="2020-08" db="EMBL/GenBank/DDBJ databases">
        <title>Genome public.</title>
        <authorList>
            <person name="Liu C."/>
            <person name="Sun Q."/>
        </authorList>
    </citation>
    <scope>NUCLEOTIDE SEQUENCE [LARGE SCALE GENOMIC DNA]</scope>
    <source>
        <strain evidence="1 2">NSJ-46</strain>
    </source>
</reference>
<comment type="caution">
    <text evidence="1">The sequence shown here is derived from an EMBL/GenBank/DDBJ whole genome shotgun (WGS) entry which is preliminary data.</text>
</comment>
<name>A0ABR7NDP5_9FIRM</name>
<sequence>MKARERVLASRLIQKIDNNERYARQIGLSYAVLSVGTNKNNTKIVEQKEKNK</sequence>
<evidence type="ECO:0000313" key="2">
    <source>
        <dbReference type="Proteomes" id="UP000657421"/>
    </source>
</evidence>
<dbReference type="Proteomes" id="UP000657421">
    <property type="component" value="Unassembled WGS sequence"/>
</dbReference>
<evidence type="ECO:0000313" key="1">
    <source>
        <dbReference type="EMBL" id="MBC8574536.1"/>
    </source>
</evidence>
<protein>
    <submittedName>
        <fullName evidence="1">Uncharacterized protein</fullName>
    </submittedName>
</protein>